<dbReference type="GO" id="GO:0016020">
    <property type="term" value="C:membrane"/>
    <property type="evidence" value="ECO:0007669"/>
    <property type="project" value="UniProtKB-SubCell"/>
</dbReference>
<evidence type="ECO:0000313" key="8">
    <source>
        <dbReference type="EMBL" id="KFH42800.1"/>
    </source>
</evidence>
<dbReference type="AlphaFoldDB" id="A0A086T0B8"/>
<keyword evidence="4 7" id="KW-0812">Transmembrane</keyword>
<keyword evidence="5 7" id="KW-1133">Transmembrane helix</keyword>
<feature type="transmembrane region" description="Helical" evidence="7">
    <location>
        <begin position="159"/>
        <end position="180"/>
    </location>
</feature>
<feature type="transmembrane region" description="Helical" evidence="7">
    <location>
        <begin position="192"/>
        <end position="215"/>
    </location>
</feature>
<evidence type="ECO:0000313" key="9">
    <source>
        <dbReference type="Proteomes" id="UP000029964"/>
    </source>
</evidence>
<dbReference type="OrthoDB" id="5294024at2759"/>
<dbReference type="EMBL" id="JPKY01000085">
    <property type="protein sequence ID" value="KFH42800.1"/>
    <property type="molecule type" value="Genomic_DNA"/>
</dbReference>
<gene>
    <name evidence="8" type="ORF">ACRE_064550</name>
</gene>
<comment type="caution">
    <text evidence="8">The sequence shown here is derived from an EMBL/GenBank/DDBJ whole genome shotgun (WGS) entry which is preliminary data.</text>
</comment>
<comment type="pathway">
    <text evidence="2">Secondary metabolite biosynthesis.</text>
</comment>
<organism evidence="8 9">
    <name type="scientific">Hapsidospora chrysogenum (strain ATCC 11550 / CBS 779.69 / DSM 880 / IAM 14645 / JCM 23072 / IMI 49137)</name>
    <name type="common">Acremonium chrysogenum</name>
    <dbReference type="NCBI Taxonomy" id="857340"/>
    <lineage>
        <taxon>Eukaryota</taxon>
        <taxon>Fungi</taxon>
        <taxon>Dikarya</taxon>
        <taxon>Ascomycota</taxon>
        <taxon>Pezizomycotina</taxon>
        <taxon>Sordariomycetes</taxon>
        <taxon>Hypocreomycetidae</taxon>
        <taxon>Hypocreales</taxon>
        <taxon>Bionectriaceae</taxon>
        <taxon>Hapsidospora</taxon>
    </lineage>
</organism>
<dbReference type="Pfam" id="PF25129">
    <property type="entry name" value="Pyr4-TMTC"/>
    <property type="match status" value="1"/>
</dbReference>
<dbReference type="InterPro" id="IPR039020">
    <property type="entry name" value="PaxB-like"/>
</dbReference>
<accession>A0A086T0B8</accession>
<evidence type="ECO:0000256" key="3">
    <source>
        <dbReference type="ARBA" id="ARBA00006757"/>
    </source>
</evidence>
<evidence type="ECO:0000256" key="7">
    <source>
        <dbReference type="SAM" id="Phobius"/>
    </source>
</evidence>
<dbReference type="Proteomes" id="UP000029964">
    <property type="component" value="Unassembled WGS sequence"/>
</dbReference>
<evidence type="ECO:0000256" key="1">
    <source>
        <dbReference type="ARBA" id="ARBA00004141"/>
    </source>
</evidence>
<sequence length="274" mass="29906">MGSSDVPPSTAPPWLIPASVACLGGGVFFWLAAYVLMARRSLATHATAVPLIPLGLNLAWEAVWALYVTDSPLELVGFVAWLLLDLPVLRATLRTAPRSFRGQPLVARNAGLILGLVFALGVAANGLFAWWWLAEPHRGYGIKWGKTWKGLEARDTTELSWWTAGVAQMLFSVGALSMLVQRGHSGGQSYAIWFCRFVGTQLGLPASCGFLWWYWPEAHGFIFQPLSIIIVGTATICDIAYPFVLAHVRATERILPDGSVVSGESREAAEEKRK</sequence>
<evidence type="ECO:0000256" key="6">
    <source>
        <dbReference type="ARBA" id="ARBA00023136"/>
    </source>
</evidence>
<keyword evidence="9" id="KW-1185">Reference proteome</keyword>
<keyword evidence="6 7" id="KW-0472">Membrane</keyword>
<feature type="transmembrane region" description="Helical" evidence="7">
    <location>
        <begin position="14"/>
        <end position="36"/>
    </location>
</feature>
<comment type="subcellular location">
    <subcellularLocation>
        <location evidence="1">Membrane</location>
        <topology evidence="1">Multi-pass membrane protein</topology>
    </subcellularLocation>
</comment>
<evidence type="ECO:0000256" key="4">
    <source>
        <dbReference type="ARBA" id="ARBA00022692"/>
    </source>
</evidence>
<feature type="transmembrane region" description="Helical" evidence="7">
    <location>
        <begin position="221"/>
        <end position="244"/>
    </location>
</feature>
<protein>
    <submittedName>
        <fullName evidence="8">Uncharacterized protein</fullName>
    </submittedName>
</protein>
<dbReference type="PANTHER" id="PTHR42038">
    <property type="match status" value="1"/>
</dbReference>
<dbReference type="GO" id="GO:0016829">
    <property type="term" value="F:lyase activity"/>
    <property type="evidence" value="ECO:0007669"/>
    <property type="project" value="InterPro"/>
</dbReference>
<feature type="transmembrane region" description="Helical" evidence="7">
    <location>
        <begin position="75"/>
        <end position="93"/>
    </location>
</feature>
<dbReference type="PANTHER" id="PTHR42038:SF2">
    <property type="entry name" value="TERPENE CYCLASE AUSL"/>
    <property type="match status" value="1"/>
</dbReference>
<feature type="transmembrane region" description="Helical" evidence="7">
    <location>
        <begin position="105"/>
        <end position="133"/>
    </location>
</feature>
<feature type="transmembrane region" description="Helical" evidence="7">
    <location>
        <begin position="48"/>
        <end position="69"/>
    </location>
</feature>
<name>A0A086T0B8_HAPC1</name>
<comment type="similarity">
    <text evidence="3">Belongs to the paxB family.</text>
</comment>
<reference evidence="9" key="1">
    <citation type="journal article" date="2014" name="Genome Announc.">
        <title>Genome sequence and annotation of Acremonium chrysogenum, producer of the beta-lactam antibiotic cephalosporin C.</title>
        <authorList>
            <person name="Terfehr D."/>
            <person name="Dahlmann T.A."/>
            <person name="Specht T."/>
            <person name="Zadra I."/>
            <person name="Kuernsteiner H."/>
            <person name="Kueck U."/>
        </authorList>
    </citation>
    <scope>NUCLEOTIDE SEQUENCE [LARGE SCALE GENOMIC DNA]</scope>
    <source>
        <strain evidence="9">ATCC 11550 / CBS 779.69 / DSM 880 / IAM 14645 / JCM 23072 / IMI 49137</strain>
    </source>
</reference>
<evidence type="ECO:0000256" key="5">
    <source>
        <dbReference type="ARBA" id="ARBA00022989"/>
    </source>
</evidence>
<dbReference type="HOGENOM" id="CLU_087059_0_0_1"/>
<proteinExistence type="inferred from homology"/>
<evidence type="ECO:0000256" key="2">
    <source>
        <dbReference type="ARBA" id="ARBA00005179"/>
    </source>
</evidence>